<organism evidence="2 3">
    <name type="scientific">Acidiluteibacter ferrifornacis</name>
    <dbReference type="NCBI Taxonomy" id="2692424"/>
    <lineage>
        <taxon>Bacteria</taxon>
        <taxon>Pseudomonadati</taxon>
        <taxon>Bacteroidota</taxon>
        <taxon>Flavobacteriia</taxon>
        <taxon>Flavobacteriales</taxon>
        <taxon>Cryomorphaceae</taxon>
        <taxon>Acidiluteibacter</taxon>
    </lineage>
</organism>
<keyword evidence="3" id="KW-1185">Reference proteome</keyword>
<dbReference type="Pfam" id="PF02620">
    <property type="entry name" value="YceD"/>
    <property type="match status" value="1"/>
</dbReference>
<dbReference type="InterPro" id="IPR003772">
    <property type="entry name" value="YceD"/>
</dbReference>
<evidence type="ECO:0000256" key="1">
    <source>
        <dbReference type="SAM" id="MobiDB-lite"/>
    </source>
</evidence>
<feature type="compositionally biased region" description="Acidic residues" evidence="1">
    <location>
        <begin position="153"/>
        <end position="162"/>
    </location>
</feature>
<sequence length="173" mass="20278">MKKKDKLIIPFEGLKEGIHEFDFHVDQEFFSNFEHSIIENAEIDVFVTFEKKTNLFLLHLDINGVVNTECDRCLDDLQLEIDGEQNFVIKVTEKSIDDDDHIIAISPNEQELDLTHVIYENIHLLMPIKIAHDDIEDCNPEIIKQLNLVNHPDEDDEDEDEQDPRWDALKKIK</sequence>
<evidence type="ECO:0008006" key="4">
    <source>
        <dbReference type="Google" id="ProtNLM"/>
    </source>
</evidence>
<evidence type="ECO:0000313" key="3">
    <source>
        <dbReference type="Proteomes" id="UP000470771"/>
    </source>
</evidence>
<dbReference type="EMBL" id="WWNE01000003">
    <property type="protein sequence ID" value="NBG64889.1"/>
    <property type="molecule type" value="Genomic_DNA"/>
</dbReference>
<protein>
    <recommendedName>
        <fullName evidence="4">DUF177 domain-containing protein</fullName>
    </recommendedName>
</protein>
<evidence type="ECO:0000313" key="2">
    <source>
        <dbReference type="EMBL" id="NBG64889.1"/>
    </source>
</evidence>
<dbReference type="AlphaFoldDB" id="A0A6N9NGD3"/>
<accession>A0A6N9NGD3</accession>
<name>A0A6N9NGD3_9FLAO</name>
<gene>
    <name evidence="2" type="ORF">GQN54_02090</name>
</gene>
<dbReference type="Proteomes" id="UP000470771">
    <property type="component" value="Unassembled WGS sequence"/>
</dbReference>
<feature type="region of interest" description="Disordered" evidence="1">
    <location>
        <begin position="150"/>
        <end position="173"/>
    </location>
</feature>
<reference evidence="2 3" key="1">
    <citation type="submission" date="2019-12" db="EMBL/GenBank/DDBJ databases">
        <authorList>
            <person name="Zhao J."/>
        </authorList>
    </citation>
    <scope>NUCLEOTIDE SEQUENCE [LARGE SCALE GENOMIC DNA]</scope>
    <source>
        <strain evidence="2 3">S-15</strain>
    </source>
</reference>
<proteinExistence type="predicted"/>
<comment type="caution">
    <text evidence="2">The sequence shown here is derived from an EMBL/GenBank/DDBJ whole genome shotgun (WGS) entry which is preliminary data.</text>
</comment>
<dbReference type="RefSeq" id="WP_160631467.1">
    <property type="nucleotide sequence ID" value="NZ_WWNE01000003.1"/>
</dbReference>
<feature type="compositionally biased region" description="Basic and acidic residues" evidence="1">
    <location>
        <begin position="163"/>
        <end position="173"/>
    </location>
</feature>